<dbReference type="Pfam" id="PF00582">
    <property type="entry name" value="Usp"/>
    <property type="match status" value="2"/>
</dbReference>
<dbReference type="GO" id="GO:0015979">
    <property type="term" value="P:photosynthesis"/>
    <property type="evidence" value="ECO:0007669"/>
    <property type="project" value="InterPro"/>
</dbReference>
<gene>
    <name evidence="4" type="ORF">DIZ78_12805</name>
</gene>
<dbReference type="Proteomes" id="UP000254771">
    <property type="component" value="Unassembled WGS sequence"/>
</dbReference>
<dbReference type="PANTHER" id="PTHR46268">
    <property type="entry name" value="STRESS RESPONSE PROTEIN NHAX"/>
    <property type="match status" value="1"/>
</dbReference>
<dbReference type="PANTHER" id="PTHR46268:SF6">
    <property type="entry name" value="UNIVERSAL STRESS PROTEIN UP12"/>
    <property type="match status" value="1"/>
</dbReference>
<reference evidence="4 5" key="1">
    <citation type="journal article" date="2018" name="ISME J.">
        <title>Endosymbiont genomes yield clues of tubeworm success.</title>
        <authorList>
            <person name="Li Y."/>
            <person name="Liles M.R."/>
            <person name="Halanych K.M."/>
        </authorList>
    </citation>
    <scope>NUCLEOTIDE SEQUENCE [LARGE SCALE GENOMIC DNA]</scope>
    <source>
        <strain evidence="4">A1462</strain>
    </source>
</reference>
<dbReference type="GO" id="GO:0016491">
    <property type="term" value="F:oxidoreductase activity"/>
    <property type="evidence" value="ECO:0007669"/>
    <property type="project" value="InterPro"/>
</dbReference>
<dbReference type="CDD" id="cd00293">
    <property type="entry name" value="USP-like"/>
    <property type="match status" value="2"/>
</dbReference>
<dbReference type="InterPro" id="IPR013580">
    <property type="entry name" value="LI-POR_suB-like_C"/>
</dbReference>
<dbReference type="Pfam" id="PF08369">
    <property type="entry name" value="PCP_red"/>
    <property type="match status" value="1"/>
</dbReference>
<organism evidence="4 5">
    <name type="scientific">endosymbiont of Escarpia spicata</name>
    <dbReference type="NCBI Taxonomy" id="2200908"/>
    <lineage>
        <taxon>Bacteria</taxon>
        <taxon>Pseudomonadati</taxon>
        <taxon>Pseudomonadota</taxon>
        <taxon>Gammaproteobacteria</taxon>
        <taxon>sulfur-oxidizing symbionts</taxon>
    </lineage>
</organism>
<dbReference type="Gene3D" id="3.40.50.620">
    <property type="entry name" value="HUPs"/>
    <property type="match status" value="2"/>
</dbReference>
<evidence type="ECO:0000259" key="2">
    <source>
        <dbReference type="Pfam" id="PF00582"/>
    </source>
</evidence>
<feature type="domain" description="Light-independent protochlorophyllide reductase subunit B-like C-terminal" evidence="3">
    <location>
        <begin position="361"/>
        <end position="404"/>
    </location>
</feature>
<dbReference type="InterPro" id="IPR006015">
    <property type="entry name" value="Universal_stress_UspA"/>
</dbReference>
<evidence type="ECO:0000259" key="3">
    <source>
        <dbReference type="Pfam" id="PF08369"/>
    </source>
</evidence>
<dbReference type="Gene3D" id="1.10.8.550">
    <property type="entry name" value="Proto-chlorophyllide reductase 57 kD subunit B"/>
    <property type="match status" value="4"/>
</dbReference>
<feature type="domain" description="UspA" evidence="2">
    <location>
        <begin position="18"/>
        <end position="177"/>
    </location>
</feature>
<proteinExistence type="inferred from homology"/>
<evidence type="ECO:0000313" key="4">
    <source>
        <dbReference type="EMBL" id="RDH84255.1"/>
    </source>
</evidence>
<dbReference type="PRINTS" id="PR01438">
    <property type="entry name" value="UNVRSLSTRESS"/>
</dbReference>
<name>A0A370DH39_9GAMM</name>
<protein>
    <submittedName>
        <fullName evidence="4">Universal stress protein UspA</fullName>
    </submittedName>
</protein>
<comment type="caution">
    <text evidence="4">The sequence shown here is derived from an EMBL/GenBank/DDBJ whole genome shotgun (WGS) entry which is preliminary data.</text>
</comment>
<dbReference type="SUPFAM" id="SSF52402">
    <property type="entry name" value="Adenine nucleotide alpha hydrolases-like"/>
    <property type="match status" value="2"/>
</dbReference>
<dbReference type="AlphaFoldDB" id="A0A370DH39"/>
<comment type="similarity">
    <text evidence="1">Belongs to the universal stress protein A family.</text>
</comment>
<keyword evidence="5" id="KW-1185">Reference proteome</keyword>
<dbReference type="EMBL" id="QFXE01000016">
    <property type="protein sequence ID" value="RDH84255.1"/>
    <property type="molecule type" value="Genomic_DNA"/>
</dbReference>
<evidence type="ECO:0000256" key="1">
    <source>
        <dbReference type="ARBA" id="ARBA00008791"/>
    </source>
</evidence>
<dbReference type="InterPro" id="IPR006016">
    <property type="entry name" value="UspA"/>
</dbReference>
<evidence type="ECO:0000313" key="5">
    <source>
        <dbReference type="Proteomes" id="UP000254771"/>
    </source>
</evidence>
<feature type="domain" description="UspA" evidence="2">
    <location>
        <begin position="187"/>
        <end position="341"/>
    </location>
</feature>
<dbReference type="GO" id="GO:0015995">
    <property type="term" value="P:chlorophyll biosynthetic process"/>
    <property type="evidence" value="ECO:0007669"/>
    <property type="project" value="InterPro"/>
</dbReference>
<dbReference type="InterPro" id="IPR014729">
    <property type="entry name" value="Rossmann-like_a/b/a_fold"/>
</dbReference>
<sequence length="727" mass="80492">MSAQTQASSSAPVTLPTYDSILLAVDSSDHSNRSIAEAVSLAGIWNSALTAAHVYAAKLHDVRFRQMEGGLPEQFREEEELERQRDVHDDLITRGLSIITDSYMDQVEKETLKQDIELKRRALEGKNYRELVRETNSGDYDLLVMGALGLGAVKGSRLGTVCQRVARRCDIDMLVIKDPQKSIKKGPIVVAVDGSTRSYGGLLTALALSKEWDVPVKVISAFDPYYHYVAFNRIAGVLSEEAGKVFRFQEQEKLHEEIIDSGLAKIYQGHLEVARNIAADQGMPVEIKLLDGKPHDVINRYLKLEQPSLLVIGKLGIHADDELDIGGNAEALLHDVDCAALLSQREYRPPVERIAEVTTSWTNEAELRMERVPSFVRNMARMAILRYAQEHGHTVITESIVEEATAQLMPGHAEQAMSEIVEAYDNGELKRKPPTEEVMRWDDQAKQLLLTVDDLSLRGNLSMRAEKKARGEGHRIVAADHIRPFIEDQGPRAEGQGKEHSASALHWQAAALARLMRVPEGFMRDASKQRIEAYASDQGLSEISLQTAEAGLAKARDAMASAMQGDAQPSTPATEKKSACPFAELVQPVPELKPAVPETKLVWNSDAEAMLANVPAGYCRDMTVKAAETIAGQSDIKQIDADFLGQVMQTFTQGSATVEETMPWNKDARERIAKAPEMVQGMLVKEIEGWTRRQGLDRVDHDAVDAVKAEWAERGVFHLDPNDRRSG</sequence>
<accession>A0A370DH39</accession>
<dbReference type="InterPro" id="IPR042298">
    <property type="entry name" value="P-CP_red_C"/>
</dbReference>